<feature type="transmembrane region" description="Helical" evidence="5">
    <location>
        <begin position="85"/>
        <end position="104"/>
    </location>
</feature>
<feature type="transmembrane region" description="Helical" evidence="5">
    <location>
        <begin position="146"/>
        <end position="164"/>
    </location>
</feature>
<evidence type="ECO:0000256" key="1">
    <source>
        <dbReference type="ARBA" id="ARBA00004141"/>
    </source>
</evidence>
<name>A0A412IDQ5_9BACE</name>
<organism evidence="7 8">
    <name type="scientific">Bacteroides cellulosilyticus</name>
    <dbReference type="NCBI Taxonomy" id="246787"/>
    <lineage>
        <taxon>Bacteria</taxon>
        <taxon>Pseudomonadati</taxon>
        <taxon>Bacteroidota</taxon>
        <taxon>Bacteroidia</taxon>
        <taxon>Bacteroidales</taxon>
        <taxon>Bacteroidaceae</taxon>
        <taxon>Bacteroides</taxon>
    </lineage>
</organism>
<feature type="transmembrane region" description="Helical" evidence="5">
    <location>
        <begin position="9"/>
        <end position="26"/>
    </location>
</feature>
<dbReference type="Pfam" id="PF04932">
    <property type="entry name" value="Wzy_C"/>
    <property type="match status" value="1"/>
</dbReference>
<feature type="transmembrane region" description="Helical" evidence="5">
    <location>
        <begin position="355"/>
        <end position="382"/>
    </location>
</feature>
<reference evidence="7 8" key="1">
    <citation type="submission" date="2018-08" db="EMBL/GenBank/DDBJ databases">
        <title>A genome reference for cultivated species of the human gut microbiota.</title>
        <authorList>
            <person name="Zou Y."/>
            <person name="Xue W."/>
            <person name="Luo G."/>
        </authorList>
    </citation>
    <scope>NUCLEOTIDE SEQUENCE [LARGE SCALE GENOMIC DNA]</scope>
    <source>
        <strain evidence="7 8">AF22-3AC</strain>
    </source>
</reference>
<feature type="transmembrane region" description="Helical" evidence="5">
    <location>
        <begin position="243"/>
        <end position="260"/>
    </location>
</feature>
<keyword evidence="3 5" id="KW-1133">Transmembrane helix</keyword>
<feature type="transmembrane region" description="Helical" evidence="5">
    <location>
        <begin position="208"/>
        <end position="236"/>
    </location>
</feature>
<keyword evidence="2 5" id="KW-0812">Transmembrane</keyword>
<feature type="transmembrane region" description="Helical" evidence="5">
    <location>
        <begin position="32"/>
        <end position="51"/>
    </location>
</feature>
<dbReference type="AlphaFoldDB" id="A0A412IDQ5"/>
<comment type="subcellular location">
    <subcellularLocation>
        <location evidence="1">Membrane</location>
        <topology evidence="1">Multi-pass membrane protein</topology>
    </subcellularLocation>
</comment>
<proteinExistence type="predicted"/>
<sequence>MYSMIKTETCINLFDYLVILGLLLASGTTYFYMLHAGVTLLSVLGLSFIYALKRGSVTRPTNSFLVIYSILIVICYLRYGGDMNLLGDVILLVSTYLVTSSISFRTFRYAFFNVIFVLAIISFSFQIAYWLDFIQPALVNKSDSNLYGFYLFAFHTFGGGKWGLNQHLSGLFWEPGVYQMALNMALIMNCHILSLPVRFIGKTDLTKYAVIVLAVVLTMSTTGYLTLGVIIIGILLKKSKKNIVWGIMLILSILVFILVIKNSKVVAGKFSDDSGSFLVRANDTICLINIITENPFFGSGVYSKTFFSLGDKYGLTGAASNGILLQIAQFGLLFGISFFWSLSREYEKRHLPISKMLYIMVVLFLCIGEPLVYAPLILIAVLPFKKYD</sequence>
<dbReference type="GO" id="GO:0016020">
    <property type="term" value="C:membrane"/>
    <property type="evidence" value="ECO:0007669"/>
    <property type="project" value="UniProtKB-SubCell"/>
</dbReference>
<evidence type="ECO:0000259" key="6">
    <source>
        <dbReference type="Pfam" id="PF04932"/>
    </source>
</evidence>
<feature type="transmembrane region" description="Helical" evidence="5">
    <location>
        <begin position="323"/>
        <end position="343"/>
    </location>
</feature>
<protein>
    <recommendedName>
        <fullName evidence="6">O-antigen ligase-related domain-containing protein</fullName>
    </recommendedName>
</protein>
<evidence type="ECO:0000313" key="7">
    <source>
        <dbReference type="EMBL" id="RGS35024.1"/>
    </source>
</evidence>
<dbReference type="EMBL" id="QRVJ01000017">
    <property type="protein sequence ID" value="RGS35024.1"/>
    <property type="molecule type" value="Genomic_DNA"/>
</dbReference>
<feature type="transmembrane region" description="Helical" evidence="5">
    <location>
        <begin position="111"/>
        <end position="131"/>
    </location>
</feature>
<dbReference type="Proteomes" id="UP000283341">
    <property type="component" value="Unassembled WGS sequence"/>
</dbReference>
<feature type="domain" description="O-antigen ligase-related" evidence="6">
    <location>
        <begin position="210"/>
        <end position="333"/>
    </location>
</feature>
<gene>
    <name evidence="7" type="ORF">DWX97_17335</name>
</gene>
<evidence type="ECO:0000256" key="4">
    <source>
        <dbReference type="ARBA" id="ARBA00023136"/>
    </source>
</evidence>
<evidence type="ECO:0000256" key="3">
    <source>
        <dbReference type="ARBA" id="ARBA00022989"/>
    </source>
</evidence>
<keyword evidence="4 5" id="KW-0472">Membrane</keyword>
<dbReference type="InterPro" id="IPR007016">
    <property type="entry name" value="O-antigen_ligase-rel_domated"/>
</dbReference>
<feature type="transmembrane region" description="Helical" evidence="5">
    <location>
        <begin position="63"/>
        <end position="79"/>
    </location>
</feature>
<evidence type="ECO:0000313" key="8">
    <source>
        <dbReference type="Proteomes" id="UP000283341"/>
    </source>
</evidence>
<evidence type="ECO:0000256" key="2">
    <source>
        <dbReference type="ARBA" id="ARBA00022692"/>
    </source>
</evidence>
<feature type="transmembrane region" description="Helical" evidence="5">
    <location>
        <begin position="176"/>
        <end position="196"/>
    </location>
</feature>
<accession>A0A412IDQ5</accession>
<evidence type="ECO:0000256" key="5">
    <source>
        <dbReference type="SAM" id="Phobius"/>
    </source>
</evidence>
<comment type="caution">
    <text evidence="7">The sequence shown here is derived from an EMBL/GenBank/DDBJ whole genome shotgun (WGS) entry which is preliminary data.</text>
</comment>